<dbReference type="AlphaFoldDB" id="A0A1Y2CSQ2"/>
<dbReference type="EMBL" id="MCGO01000008">
    <property type="protein sequence ID" value="ORY50100.1"/>
    <property type="molecule type" value="Genomic_DNA"/>
</dbReference>
<feature type="signal peptide" evidence="1">
    <location>
        <begin position="1"/>
        <end position="19"/>
    </location>
</feature>
<protein>
    <submittedName>
        <fullName evidence="2">Uncharacterized protein</fullName>
    </submittedName>
</protein>
<sequence length="62" mass="6549">MKLIAFLFAATATLVLGSAADTANQGQYMVSHGCTKEEALDASNLDCYLVPIPGGHISEDDY</sequence>
<evidence type="ECO:0000313" key="2">
    <source>
        <dbReference type="EMBL" id="ORY50100.1"/>
    </source>
</evidence>
<feature type="chain" id="PRO_5012576012" evidence="1">
    <location>
        <begin position="20"/>
        <end position="62"/>
    </location>
</feature>
<evidence type="ECO:0000313" key="3">
    <source>
        <dbReference type="Proteomes" id="UP000193642"/>
    </source>
</evidence>
<evidence type="ECO:0000256" key="1">
    <source>
        <dbReference type="SAM" id="SignalP"/>
    </source>
</evidence>
<proteinExistence type="predicted"/>
<reference evidence="2 3" key="1">
    <citation type="submission" date="2016-07" db="EMBL/GenBank/DDBJ databases">
        <title>Pervasive Adenine N6-methylation of Active Genes in Fungi.</title>
        <authorList>
            <consortium name="DOE Joint Genome Institute"/>
            <person name="Mondo S.J."/>
            <person name="Dannebaum R.O."/>
            <person name="Kuo R.C."/>
            <person name="Labutti K."/>
            <person name="Haridas S."/>
            <person name="Kuo A."/>
            <person name="Salamov A."/>
            <person name="Ahrendt S.R."/>
            <person name="Lipzen A."/>
            <person name="Sullivan W."/>
            <person name="Andreopoulos W.B."/>
            <person name="Clum A."/>
            <person name="Lindquist E."/>
            <person name="Daum C."/>
            <person name="Ramamoorthy G.K."/>
            <person name="Gryganskyi A."/>
            <person name="Culley D."/>
            <person name="Magnuson J.K."/>
            <person name="James T.Y."/>
            <person name="O'Malley M.A."/>
            <person name="Stajich J.E."/>
            <person name="Spatafora J.W."/>
            <person name="Visel A."/>
            <person name="Grigoriev I.V."/>
        </authorList>
    </citation>
    <scope>NUCLEOTIDE SEQUENCE [LARGE SCALE GENOMIC DNA]</scope>
    <source>
        <strain evidence="2 3">JEL800</strain>
    </source>
</reference>
<comment type="caution">
    <text evidence="2">The sequence shown here is derived from an EMBL/GenBank/DDBJ whole genome shotgun (WGS) entry which is preliminary data.</text>
</comment>
<organism evidence="2 3">
    <name type="scientific">Rhizoclosmatium globosum</name>
    <dbReference type="NCBI Taxonomy" id="329046"/>
    <lineage>
        <taxon>Eukaryota</taxon>
        <taxon>Fungi</taxon>
        <taxon>Fungi incertae sedis</taxon>
        <taxon>Chytridiomycota</taxon>
        <taxon>Chytridiomycota incertae sedis</taxon>
        <taxon>Chytridiomycetes</taxon>
        <taxon>Chytridiales</taxon>
        <taxon>Chytriomycetaceae</taxon>
        <taxon>Rhizoclosmatium</taxon>
    </lineage>
</organism>
<gene>
    <name evidence="2" type="ORF">BCR33DRAFT_713675</name>
</gene>
<keyword evidence="3" id="KW-1185">Reference proteome</keyword>
<name>A0A1Y2CSQ2_9FUNG</name>
<dbReference type="Proteomes" id="UP000193642">
    <property type="component" value="Unassembled WGS sequence"/>
</dbReference>
<keyword evidence="1" id="KW-0732">Signal</keyword>
<accession>A0A1Y2CSQ2</accession>